<comment type="caution">
    <text evidence="1">The sequence shown here is derived from an EMBL/GenBank/DDBJ whole genome shotgun (WGS) entry which is preliminary data.</text>
</comment>
<name>A0A926HV42_9FIRM</name>
<dbReference type="EMBL" id="JACRSU010000003">
    <property type="protein sequence ID" value="MBC8541247.1"/>
    <property type="molecule type" value="Genomic_DNA"/>
</dbReference>
<dbReference type="SUPFAM" id="SSF51445">
    <property type="entry name" value="(Trans)glycosidases"/>
    <property type="match status" value="1"/>
</dbReference>
<evidence type="ECO:0000313" key="2">
    <source>
        <dbReference type="Proteomes" id="UP000611762"/>
    </source>
</evidence>
<reference evidence="1" key="1">
    <citation type="submission" date="2020-08" db="EMBL/GenBank/DDBJ databases">
        <title>Genome public.</title>
        <authorList>
            <person name="Liu C."/>
            <person name="Sun Q."/>
        </authorList>
    </citation>
    <scope>NUCLEOTIDE SEQUENCE</scope>
    <source>
        <strain evidence="1">H8</strain>
    </source>
</reference>
<evidence type="ECO:0000313" key="1">
    <source>
        <dbReference type="EMBL" id="MBC8541247.1"/>
    </source>
</evidence>
<dbReference type="Proteomes" id="UP000611762">
    <property type="component" value="Unassembled WGS sequence"/>
</dbReference>
<dbReference type="GO" id="GO:0003887">
    <property type="term" value="F:DNA-directed DNA polymerase activity"/>
    <property type="evidence" value="ECO:0007669"/>
    <property type="project" value="InterPro"/>
</dbReference>
<dbReference type="InterPro" id="IPR017853">
    <property type="entry name" value="GH"/>
</dbReference>
<gene>
    <name evidence="1" type="ORF">H8698_09695</name>
</gene>
<dbReference type="AlphaFoldDB" id="A0A926HV42"/>
<evidence type="ECO:0008006" key="3">
    <source>
        <dbReference type="Google" id="ProtNLM"/>
    </source>
</evidence>
<accession>A0A926HV42</accession>
<proteinExistence type="predicted"/>
<dbReference type="InterPro" id="IPR036745">
    <property type="entry name" value="PolIII_theta_sf"/>
</dbReference>
<sequence>MEKKFILQADYNFGWNYILANPDVNAAEKLEKCYFYNIDKLGMKVDAILWESHCFLPQECESNNTDIYQCFKGRGIDMMQVLIDACHKRGIESIFHHRISEVDSSHVKKLKGKDGWNKTKLSHPDWIIKTWWREGHWNFASEGLRQFKLDYITSIMRKYNFDGICIDFSRHLPCLPVGRQWEERHCLTQFMCDLKNRIKRISPAIKIGAKVPENNRVCHDDGFDVESWIQKDAVDFLVLGSRSVTVEVDWYKQITMGHDVMLYPCWDVHHSSDALHFMPKEFYRGLILNWFYKGADGIVGFNFAPAPVNEMKKIGVDQASSGDAYEEGQDFKEYYESYIESQDANKKRKYVAERRGGYPYITGSFTTNCYAPLPAEIPNDGGFVDIPVETIGDFGGRKATVKLLISNAKEGIDHFAVLVNGAERKNISENFHFIDRQIFWPEPQKPSGRTYCMTDNPSELLVLSECFDGCLLSDKTIVSVAVIDRTDYILDNITVERVELIIDGET</sequence>
<dbReference type="GO" id="GO:0006260">
    <property type="term" value="P:DNA replication"/>
    <property type="evidence" value="ECO:0007669"/>
    <property type="project" value="InterPro"/>
</dbReference>
<dbReference type="RefSeq" id="WP_249313268.1">
    <property type="nucleotide sequence ID" value="NZ_JACRSU010000003.1"/>
</dbReference>
<organism evidence="1 2">
    <name type="scientific">Congzhengia minquanensis</name>
    <dbReference type="NCBI Taxonomy" id="2763657"/>
    <lineage>
        <taxon>Bacteria</taxon>
        <taxon>Bacillati</taxon>
        <taxon>Bacillota</taxon>
        <taxon>Clostridia</taxon>
        <taxon>Eubacteriales</taxon>
        <taxon>Oscillospiraceae</taxon>
        <taxon>Congzhengia</taxon>
    </lineage>
</organism>
<keyword evidence="2" id="KW-1185">Reference proteome</keyword>
<dbReference type="SUPFAM" id="SSF46575">
    <property type="entry name" value="DNA polymerase III theta subunit-like"/>
    <property type="match status" value="1"/>
</dbReference>
<dbReference type="Gene3D" id="3.20.20.80">
    <property type="entry name" value="Glycosidases"/>
    <property type="match status" value="1"/>
</dbReference>
<protein>
    <recommendedName>
        <fullName evidence="3">Glycosyl hydrolase-like 10 domain-containing protein</fullName>
    </recommendedName>
</protein>
<dbReference type="GO" id="GO:0003677">
    <property type="term" value="F:DNA binding"/>
    <property type="evidence" value="ECO:0007669"/>
    <property type="project" value="InterPro"/>
</dbReference>